<organism evidence="1 2">
    <name type="scientific">Brachionus plicatilis</name>
    <name type="common">Marine rotifer</name>
    <name type="synonym">Brachionus muelleri</name>
    <dbReference type="NCBI Taxonomy" id="10195"/>
    <lineage>
        <taxon>Eukaryota</taxon>
        <taxon>Metazoa</taxon>
        <taxon>Spiralia</taxon>
        <taxon>Gnathifera</taxon>
        <taxon>Rotifera</taxon>
        <taxon>Eurotatoria</taxon>
        <taxon>Monogononta</taxon>
        <taxon>Pseudotrocha</taxon>
        <taxon>Ploima</taxon>
        <taxon>Brachionidae</taxon>
        <taxon>Brachionus</taxon>
    </lineage>
</organism>
<comment type="caution">
    <text evidence="1">The sequence shown here is derived from an EMBL/GenBank/DDBJ whole genome shotgun (WGS) entry which is preliminary data.</text>
</comment>
<accession>A0A3M7QYF8</accession>
<protein>
    <submittedName>
        <fullName evidence="1">Uncharacterized protein</fullName>
    </submittedName>
</protein>
<sequence>MLKIKKKKIINLLLFLIGFYISIKKPKFVTYSTSLEGSFNKGSNDQIIVGILNANNSSLSSIETWGKEIDGKINKKSSNHFESFIENKYYGIEELALSKMDSKLRSWIVTNIKNVQISNDSNCTASSLEPKKGYIRDREPAGFDLIIKSKLNCQDKESSEKENNFL</sequence>
<feature type="non-terminal residue" evidence="1">
    <location>
        <position position="166"/>
    </location>
</feature>
<keyword evidence="2" id="KW-1185">Reference proteome</keyword>
<evidence type="ECO:0000313" key="1">
    <source>
        <dbReference type="EMBL" id="RNA16154.1"/>
    </source>
</evidence>
<gene>
    <name evidence="1" type="ORF">BpHYR1_051650</name>
</gene>
<proteinExistence type="predicted"/>
<evidence type="ECO:0000313" key="2">
    <source>
        <dbReference type="Proteomes" id="UP000276133"/>
    </source>
</evidence>
<dbReference type="AlphaFoldDB" id="A0A3M7QYF8"/>
<reference evidence="1 2" key="1">
    <citation type="journal article" date="2018" name="Sci. Rep.">
        <title>Genomic signatures of local adaptation to the degree of environmental predictability in rotifers.</title>
        <authorList>
            <person name="Franch-Gras L."/>
            <person name="Hahn C."/>
            <person name="Garcia-Roger E.M."/>
            <person name="Carmona M.J."/>
            <person name="Serra M."/>
            <person name="Gomez A."/>
        </authorList>
    </citation>
    <scope>NUCLEOTIDE SEQUENCE [LARGE SCALE GENOMIC DNA]</scope>
    <source>
        <strain evidence="1">HYR1</strain>
    </source>
</reference>
<dbReference type="Proteomes" id="UP000276133">
    <property type="component" value="Unassembled WGS sequence"/>
</dbReference>
<name>A0A3M7QYF8_BRAPC</name>
<dbReference type="EMBL" id="REGN01004791">
    <property type="protein sequence ID" value="RNA16154.1"/>
    <property type="molecule type" value="Genomic_DNA"/>
</dbReference>